<dbReference type="InterPro" id="IPR049387">
    <property type="entry name" value="UFSP2-like_2nd"/>
</dbReference>
<proteinExistence type="inferred from homology"/>
<keyword evidence="4" id="KW-0378">Hydrolase</keyword>
<reference evidence="10 11" key="1">
    <citation type="journal article" date="2022" name="Nat. Ecol. Evol.">
        <title>A masculinizing supergene underlies an exaggerated male reproductive morph in a spider.</title>
        <authorList>
            <person name="Hendrickx F."/>
            <person name="De Corte Z."/>
            <person name="Sonet G."/>
            <person name="Van Belleghem S.M."/>
            <person name="Kostlbacher S."/>
            <person name="Vangestel C."/>
        </authorList>
    </citation>
    <scope>NUCLEOTIDE SEQUENCE [LARGE SCALE GENOMIC DNA]</scope>
    <source>
        <strain evidence="10">W744_W776</strain>
    </source>
</reference>
<keyword evidence="5" id="KW-0788">Thiol protease</keyword>
<evidence type="ECO:0000313" key="11">
    <source>
        <dbReference type="Proteomes" id="UP000827092"/>
    </source>
</evidence>
<dbReference type="Pfam" id="PF07910">
    <property type="entry name" value="Peptidase_C78"/>
    <property type="match status" value="1"/>
</dbReference>
<dbReference type="GO" id="GO:0005783">
    <property type="term" value="C:endoplasmic reticulum"/>
    <property type="evidence" value="ECO:0007669"/>
    <property type="project" value="TreeGrafter"/>
</dbReference>
<comment type="caution">
    <text evidence="10">The sequence shown here is derived from an EMBL/GenBank/DDBJ whole genome shotgun (WGS) entry which is preliminary data.</text>
</comment>
<dbReference type="PANTHER" id="PTHR48153:SF2">
    <property type="entry name" value="UFM1-SPECIFIC PROTEASE 2"/>
    <property type="match status" value="1"/>
</dbReference>
<comment type="similarity">
    <text evidence="1">Belongs to the peptidase C78 family.</text>
</comment>
<dbReference type="FunFam" id="3.90.70.130:FF:000001">
    <property type="entry name" value="Probable Ufm1-specific protease 2"/>
    <property type="match status" value="1"/>
</dbReference>
<evidence type="ECO:0000256" key="6">
    <source>
        <dbReference type="ARBA" id="ARBA00057559"/>
    </source>
</evidence>
<dbReference type="AlphaFoldDB" id="A0AAV6UTM0"/>
<keyword evidence="3" id="KW-0833">Ubl conjugation pathway</keyword>
<sequence>MLETYLDCGFVCNISNTNAPVACIGGWETEEEIYCACIAADAQSFLPGIDVIGFACPIDDGSLYENELLNVCEQKFGFFQLKLENPVVLFIKKENTDSKKIDFVAKRYSPYYGTLSDLKIEDSDSNSAVLLRACGQVPLTLEIASDLDTLKENIELSIERLRTIFQSQVVAFHLEKTKYLLHSLQNEITGPVLTCKNLLKLVSENESNEKSKYKKNIKKKVPVNFNILLQTSGDAALENTFNHSVVIHCQRREFQCTSLSLPLDVIVVCHESSSTMDIYKLFQTAIDNQLVKISQILLTYAKTLEVCTPMPYHFYPDIWEFPVTLIYPLNKTDKELEDYRKDLHPQLLLPLDRPFLKKLNACDFSSASPSGHLINPHEGLGSSGGGKLSIVHGKYSYHHYMQDHVNDNGWGCAYRSLQTIISWFKYQGYTDRNVPTHTEIQQALVDVGDKPQNFVGSKKWIGSQEVSFCLDHLIQIQSKIMFVSSGAELASKGRELFNHFHDQGTPIMIGGGVLAHTILGVDFNFDTGDLKFLILDPHYTGSEDINTILNKGWCGWKSIQFWDQTAFYNLCLPQRPLQI</sequence>
<evidence type="ECO:0000259" key="8">
    <source>
        <dbReference type="Pfam" id="PF07910"/>
    </source>
</evidence>
<keyword evidence="2" id="KW-0645">Protease</keyword>
<dbReference type="GO" id="GO:0006508">
    <property type="term" value="P:proteolysis"/>
    <property type="evidence" value="ECO:0007669"/>
    <property type="project" value="UniProtKB-KW"/>
</dbReference>
<evidence type="ECO:0000256" key="5">
    <source>
        <dbReference type="ARBA" id="ARBA00022807"/>
    </source>
</evidence>
<feature type="domain" description="UFSP2 second" evidence="9">
    <location>
        <begin position="157"/>
        <end position="365"/>
    </location>
</feature>
<evidence type="ECO:0000256" key="1">
    <source>
        <dbReference type="ARBA" id="ARBA00008552"/>
    </source>
</evidence>
<dbReference type="InterPro" id="IPR012462">
    <property type="entry name" value="UFSP1/2_DUB_cat"/>
</dbReference>
<gene>
    <name evidence="10" type="ORF">JTE90_020059</name>
</gene>
<accession>A0AAV6UTM0</accession>
<evidence type="ECO:0000256" key="2">
    <source>
        <dbReference type="ARBA" id="ARBA00022670"/>
    </source>
</evidence>
<dbReference type="Pfam" id="PF20908">
    <property type="entry name" value="UfSP2_N"/>
    <property type="match status" value="1"/>
</dbReference>
<dbReference type="InterPro" id="IPR038765">
    <property type="entry name" value="Papain-like_cys_pep_sf"/>
</dbReference>
<name>A0AAV6UTM0_9ARAC</name>
<keyword evidence="11" id="KW-1185">Reference proteome</keyword>
<evidence type="ECO:0000256" key="3">
    <source>
        <dbReference type="ARBA" id="ARBA00022786"/>
    </source>
</evidence>
<comment type="function">
    <text evidence="6">Thiol protease which recognizes and hydrolyzes the peptide bond at the C-terminal Gly of UFM1, a ubiquitin-like modifier protein bound to a number of target proteins. Does not hydrolyze SUMO1 or ISG15 ubiquitin-like proteins.</text>
</comment>
<dbReference type="Gene3D" id="3.90.70.130">
    <property type="match status" value="1"/>
</dbReference>
<organism evidence="10 11">
    <name type="scientific">Oedothorax gibbosus</name>
    <dbReference type="NCBI Taxonomy" id="931172"/>
    <lineage>
        <taxon>Eukaryota</taxon>
        <taxon>Metazoa</taxon>
        <taxon>Ecdysozoa</taxon>
        <taxon>Arthropoda</taxon>
        <taxon>Chelicerata</taxon>
        <taxon>Arachnida</taxon>
        <taxon>Araneae</taxon>
        <taxon>Araneomorphae</taxon>
        <taxon>Entelegynae</taxon>
        <taxon>Araneoidea</taxon>
        <taxon>Linyphiidae</taxon>
        <taxon>Erigoninae</taxon>
        <taxon>Oedothorax</taxon>
    </lineage>
</organism>
<evidence type="ECO:0000256" key="7">
    <source>
        <dbReference type="ARBA" id="ARBA00073264"/>
    </source>
</evidence>
<protein>
    <recommendedName>
        <fullName evidence="7">Probable Ufm1-specific protease 2</fullName>
    </recommendedName>
</protein>
<evidence type="ECO:0000259" key="9">
    <source>
        <dbReference type="Pfam" id="PF20908"/>
    </source>
</evidence>
<dbReference type="PANTHER" id="PTHR48153">
    <property type="entry name" value="UFM1-SPECIFIC PROTEASE 2"/>
    <property type="match status" value="1"/>
</dbReference>
<dbReference type="EMBL" id="JAFNEN010000277">
    <property type="protein sequence ID" value="KAG8187188.1"/>
    <property type="molecule type" value="Genomic_DNA"/>
</dbReference>
<dbReference type="GO" id="GO:0005634">
    <property type="term" value="C:nucleus"/>
    <property type="evidence" value="ECO:0007669"/>
    <property type="project" value="TreeGrafter"/>
</dbReference>
<evidence type="ECO:0000256" key="4">
    <source>
        <dbReference type="ARBA" id="ARBA00022801"/>
    </source>
</evidence>
<dbReference type="Proteomes" id="UP000827092">
    <property type="component" value="Unassembled WGS sequence"/>
</dbReference>
<feature type="domain" description="UFSP1/2/DUB catalytic" evidence="8">
    <location>
        <begin position="388"/>
        <end position="571"/>
    </location>
</feature>
<dbReference type="GO" id="GO:0071567">
    <property type="term" value="F:deUFMylase activity"/>
    <property type="evidence" value="ECO:0007669"/>
    <property type="project" value="TreeGrafter"/>
</dbReference>
<evidence type="ECO:0000313" key="10">
    <source>
        <dbReference type="EMBL" id="KAG8187188.1"/>
    </source>
</evidence>
<dbReference type="SUPFAM" id="SSF54001">
    <property type="entry name" value="Cysteine proteinases"/>
    <property type="match status" value="1"/>
</dbReference>